<dbReference type="AlphaFoldDB" id="A0A0B7ARS7"/>
<accession>A0A0B7ARS7</accession>
<feature type="transmembrane region" description="Helical" evidence="1">
    <location>
        <begin position="217"/>
        <end position="236"/>
    </location>
</feature>
<feature type="signal peptide" evidence="2">
    <location>
        <begin position="1"/>
        <end position="19"/>
    </location>
</feature>
<keyword evidence="2" id="KW-0732">Signal</keyword>
<sequence length="237" mass="26423">MQQLQLLLLLVLLLGYSHAIQETGKCMQEAMSRSQATCVNFTLNTGSIVPPQGKEISHIVTNVICKNPEQSKRAIECIAINIQQCVPTDFKDYMPQPEKLSQIVDTLCDDNNKVDFDCVTKQASNMPNCLSEKAQKEGLKLDIKTFTKADVCKAYGILIECSNIELRPCGCSTVRTNEIFLLDDFFPSSCPKLTGPRVECDQKNQDFFKGTGRQSSGSTVVFFVSVVAFIYFQFCLT</sequence>
<reference evidence="3" key="1">
    <citation type="submission" date="2014-12" db="EMBL/GenBank/DDBJ databases">
        <title>Insight into the proteome of Arion vulgaris.</title>
        <authorList>
            <person name="Aradska J."/>
            <person name="Bulat T."/>
            <person name="Smidak R."/>
            <person name="Sarate P."/>
            <person name="Gangsoo J."/>
            <person name="Sialana F."/>
            <person name="Bilban M."/>
            <person name="Lubec G."/>
        </authorList>
    </citation>
    <scope>NUCLEOTIDE SEQUENCE</scope>
    <source>
        <tissue evidence="3">Skin</tissue>
    </source>
</reference>
<keyword evidence="1" id="KW-1133">Transmembrane helix</keyword>
<evidence type="ECO:0000256" key="1">
    <source>
        <dbReference type="SAM" id="Phobius"/>
    </source>
</evidence>
<keyword evidence="1" id="KW-0472">Membrane</keyword>
<feature type="chain" id="PRO_5002113131" evidence="2">
    <location>
        <begin position="20"/>
        <end position="237"/>
    </location>
</feature>
<evidence type="ECO:0000256" key="2">
    <source>
        <dbReference type="SAM" id="SignalP"/>
    </source>
</evidence>
<organism evidence="3">
    <name type="scientific">Arion vulgaris</name>
    <dbReference type="NCBI Taxonomy" id="1028688"/>
    <lineage>
        <taxon>Eukaryota</taxon>
        <taxon>Metazoa</taxon>
        <taxon>Spiralia</taxon>
        <taxon>Lophotrochozoa</taxon>
        <taxon>Mollusca</taxon>
        <taxon>Gastropoda</taxon>
        <taxon>Heterobranchia</taxon>
        <taxon>Euthyneura</taxon>
        <taxon>Panpulmonata</taxon>
        <taxon>Eupulmonata</taxon>
        <taxon>Stylommatophora</taxon>
        <taxon>Helicina</taxon>
        <taxon>Arionoidea</taxon>
        <taxon>Arionidae</taxon>
        <taxon>Arion</taxon>
    </lineage>
</organism>
<gene>
    <name evidence="3" type="primary">ORF138784</name>
</gene>
<keyword evidence="1" id="KW-0812">Transmembrane</keyword>
<proteinExistence type="predicted"/>
<evidence type="ECO:0000313" key="3">
    <source>
        <dbReference type="EMBL" id="CEK83739.1"/>
    </source>
</evidence>
<dbReference type="EMBL" id="HACG01036874">
    <property type="protein sequence ID" value="CEK83739.1"/>
    <property type="molecule type" value="Transcribed_RNA"/>
</dbReference>
<protein>
    <submittedName>
        <fullName evidence="3">Uncharacterized protein</fullName>
    </submittedName>
</protein>
<name>A0A0B7ARS7_9EUPU</name>